<keyword evidence="4" id="KW-1185">Reference proteome</keyword>
<dbReference type="GeneID" id="20201579"/>
<feature type="compositionally biased region" description="Low complexity" evidence="1">
    <location>
        <begin position="65"/>
        <end position="77"/>
    </location>
</feature>
<gene>
    <name evidence="3" type="primary">20201579</name>
    <name evidence="2" type="ORF">HELRODRAFT_166683</name>
</gene>
<dbReference type="AlphaFoldDB" id="T1EYC9"/>
<dbReference type="EMBL" id="KB095812">
    <property type="protein sequence ID" value="ESO11668.1"/>
    <property type="molecule type" value="Genomic_DNA"/>
</dbReference>
<dbReference type="HOGENOM" id="CLU_2123708_0_0_1"/>
<proteinExistence type="predicted"/>
<reference evidence="4" key="1">
    <citation type="submission" date="2012-12" db="EMBL/GenBank/DDBJ databases">
        <authorList>
            <person name="Hellsten U."/>
            <person name="Grimwood J."/>
            <person name="Chapman J.A."/>
            <person name="Shapiro H."/>
            <person name="Aerts A."/>
            <person name="Otillar R.P."/>
            <person name="Terry A.Y."/>
            <person name="Boore J.L."/>
            <person name="Simakov O."/>
            <person name="Marletaz F."/>
            <person name="Cho S.-J."/>
            <person name="Edsinger-Gonzales E."/>
            <person name="Havlak P."/>
            <person name="Kuo D.-H."/>
            <person name="Larsson T."/>
            <person name="Lv J."/>
            <person name="Arendt D."/>
            <person name="Savage R."/>
            <person name="Osoegawa K."/>
            <person name="de Jong P."/>
            <person name="Lindberg D.R."/>
            <person name="Seaver E.C."/>
            <person name="Weisblat D.A."/>
            <person name="Putnam N.H."/>
            <person name="Grigoriev I.V."/>
            <person name="Rokhsar D.S."/>
        </authorList>
    </citation>
    <scope>NUCLEOTIDE SEQUENCE</scope>
</reference>
<dbReference type="EMBL" id="AMQM01002512">
    <property type="status" value="NOT_ANNOTATED_CDS"/>
    <property type="molecule type" value="Genomic_DNA"/>
</dbReference>
<evidence type="ECO:0000313" key="2">
    <source>
        <dbReference type="EMBL" id="ESO11668.1"/>
    </source>
</evidence>
<evidence type="ECO:0000313" key="4">
    <source>
        <dbReference type="Proteomes" id="UP000015101"/>
    </source>
</evidence>
<dbReference type="InParanoid" id="T1EYC9"/>
<dbReference type="Proteomes" id="UP000015101">
    <property type="component" value="Unassembled WGS sequence"/>
</dbReference>
<reference evidence="3" key="3">
    <citation type="submission" date="2015-06" db="UniProtKB">
        <authorList>
            <consortium name="EnsemblMetazoa"/>
        </authorList>
    </citation>
    <scope>IDENTIFICATION</scope>
</reference>
<feature type="region of interest" description="Disordered" evidence="1">
    <location>
        <begin position="42"/>
        <end position="77"/>
    </location>
</feature>
<evidence type="ECO:0000256" key="1">
    <source>
        <dbReference type="SAM" id="MobiDB-lite"/>
    </source>
</evidence>
<dbReference type="RefSeq" id="XP_009010156.1">
    <property type="nucleotide sequence ID" value="XM_009011908.1"/>
</dbReference>
<accession>T1EYC9</accession>
<name>T1EYC9_HELRO</name>
<dbReference type="EnsemblMetazoa" id="HelroT166683">
    <property type="protein sequence ID" value="HelroP166683"/>
    <property type="gene ID" value="HelroG166683"/>
</dbReference>
<dbReference type="CTD" id="20201579"/>
<feature type="compositionally biased region" description="Acidic residues" evidence="1">
    <location>
        <begin position="44"/>
        <end position="58"/>
    </location>
</feature>
<protein>
    <submittedName>
        <fullName evidence="2 3">Uncharacterized protein</fullName>
    </submittedName>
</protein>
<sequence>MVAIFASRTNTSTADVTDDVAANEIKSFNFALTYVPAMYVLTQNDDDDDDDEDEDDEEGRDKNNNHNYCTNHNNHNNHNYCTNHNNHNNFNYNSNHDCGNIGLNVIVLPANFLH</sequence>
<evidence type="ECO:0000313" key="3">
    <source>
        <dbReference type="EnsemblMetazoa" id="HelroP166683"/>
    </source>
</evidence>
<organism evidence="3 4">
    <name type="scientific">Helobdella robusta</name>
    <name type="common">Californian leech</name>
    <dbReference type="NCBI Taxonomy" id="6412"/>
    <lineage>
        <taxon>Eukaryota</taxon>
        <taxon>Metazoa</taxon>
        <taxon>Spiralia</taxon>
        <taxon>Lophotrochozoa</taxon>
        <taxon>Annelida</taxon>
        <taxon>Clitellata</taxon>
        <taxon>Hirudinea</taxon>
        <taxon>Rhynchobdellida</taxon>
        <taxon>Glossiphoniidae</taxon>
        <taxon>Helobdella</taxon>
    </lineage>
</organism>
<dbReference type="KEGG" id="hro:HELRODRAFT_166683"/>
<reference evidence="2 4" key="2">
    <citation type="journal article" date="2013" name="Nature">
        <title>Insights into bilaterian evolution from three spiralian genomes.</title>
        <authorList>
            <person name="Simakov O."/>
            <person name="Marletaz F."/>
            <person name="Cho S.J."/>
            <person name="Edsinger-Gonzales E."/>
            <person name="Havlak P."/>
            <person name="Hellsten U."/>
            <person name="Kuo D.H."/>
            <person name="Larsson T."/>
            <person name="Lv J."/>
            <person name="Arendt D."/>
            <person name="Savage R."/>
            <person name="Osoegawa K."/>
            <person name="de Jong P."/>
            <person name="Grimwood J."/>
            <person name="Chapman J.A."/>
            <person name="Shapiro H."/>
            <person name="Aerts A."/>
            <person name="Otillar R.P."/>
            <person name="Terry A.Y."/>
            <person name="Boore J.L."/>
            <person name="Grigoriev I.V."/>
            <person name="Lindberg D.R."/>
            <person name="Seaver E.C."/>
            <person name="Weisblat D.A."/>
            <person name="Putnam N.H."/>
            <person name="Rokhsar D.S."/>
        </authorList>
    </citation>
    <scope>NUCLEOTIDE SEQUENCE</scope>
</reference>